<feature type="transmembrane region" description="Helical" evidence="12">
    <location>
        <begin position="180"/>
        <end position="201"/>
    </location>
</feature>
<gene>
    <name evidence="14" type="ORF">NJU99_03310</name>
</gene>
<evidence type="ECO:0000256" key="11">
    <source>
        <dbReference type="RuleBase" id="RU362091"/>
    </source>
</evidence>
<dbReference type="InterPro" id="IPR038377">
    <property type="entry name" value="Na/Glc_symporter_sf"/>
</dbReference>
<name>A0ABY5E4Q4_9BACT</name>
<keyword evidence="8" id="KW-0915">Sodium</keyword>
<comment type="similarity">
    <text evidence="2 11">Belongs to the sodium:solute symporter (SSF) (TC 2.A.21) family.</text>
</comment>
<keyword evidence="9" id="KW-0406">Ion transport</keyword>
<keyword evidence="5 12" id="KW-0812">Transmembrane</keyword>
<comment type="subcellular location">
    <subcellularLocation>
        <location evidence="1">Cell membrane</location>
        <topology evidence="1">Multi-pass membrane protein</topology>
    </subcellularLocation>
</comment>
<organism evidence="14 15">
    <name type="scientific">Arcobacter roscoffensis</name>
    <dbReference type="NCBI Taxonomy" id="2961520"/>
    <lineage>
        <taxon>Bacteria</taxon>
        <taxon>Pseudomonadati</taxon>
        <taxon>Campylobacterota</taxon>
        <taxon>Epsilonproteobacteria</taxon>
        <taxon>Campylobacterales</taxon>
        <taxon>Arcobacteraceae</taxon>
        <taxon>Arcobacter</taxon>
    </lineage>
</organism>
<evidence type="ECO:0000256" key="13">
    <source>
        <dbReference type="SAM" id="SignalP"/>
    </source>
</evidence>
<proteinExistence type="inferred from homology"/>
<dbReference type="InterPro" id="IPR050277">
    <property type="entry name" value="Sodium:Solute_Symporter"/>
</dbReference>
<evidence type="ECO:0000313" key="15">
    <source>
        <dbReference type="Proteomes" id="UP001060012"/>
    </source>
</evidence>
<dbReference type="InterPro" id="IPR018212">
    <property type="entry name" value="Na/solute_symporter_CS"/>
</dbReference>
<evidence type="ECO:0000256" key="12">
    <source>
        <dbReference type="SAM" id="Phobius"/>
    </source>
</evidence>
<feature type="transmembrane region" description="Helical" evidence="12">
    <location>
        <begin position="208"/>
        <end position="229"/>
    </location>
</feature>
<dbReference type="Gene3D" id="1.20.1730.10">
    <property type="entry name" value="Sodium/glucose cotransporter"/>
    <property type="match status" value="1"/>
</dbReference>
<dbReference type="PROSITE" id="PS50283">
    <property type="entry name" value="NA_SOLUT_SYMP_3"/>
    <property type="match status" value="1"/>
</dbReference>
<feature type="chain" id="PRO_5046997604" evidence="13">
    <location>
        <begin position="18"/>
        <end position="549"/>
    </location>
</feature>
<dbReference type="Pfam" id="PF00474">
    <property type="entry name" value="SSF"/>
    <property type="match status" value="1"/>
</dbReference>
<feature type="transmembrane region" description="Helical" evidence="12">
    <location>
        <begin position="404"/>
        <end position="422"/>
    </location>
</feature>
<keyword evidence="7 12" id="KW-1133">Transmembrane helix</keyword>
<dbReference type="InterPro" id="IPR001734">
    <property type="entry name" value="Na/solute_symporter"/>
</dbReference>
<dbReference type="PROSITE" id="PS00456">
    <property type="entry name" value="NA_SOLUT_SYMP_1"/>
    <property type="match status" value="1"/>
</dbReference>
<feature type="transmembrane region" description="Helical" evidence="12">
    <location>
        <begin position="148"/>
        <end position="168"/>
    </location>
</feature>
<feature type="signal peptide" evidence="13">
    <location>
        <begin position="1"/>
        <end position="17"/>
    </location>
</feature>
<evidence type="ECO:0000313" key="14">
    <source>
        <dbReference type="EMBL" id="UTJ07141.1"/>
    </source>
</evidence>
<dbReference type="PANTHER" id="PTHR48086">
    <property type="entry name" value="SODIUM/PROLINE SYMPORTER-RELATED"/>
    <property type="match status" value="1"/>
</dbReference>
<evidence type="ECO:0000256" key="8">
    <source>
        <dbReference type="ARBA" id="ARBA00023053"/>
    </source>
</evidence>
<evidence type="ECO:0000256" key="6">
    <source>
        <dbReference type="ARBA" id="ARBA00022847"/>
    </source>
</evidence>
<dbReference type="NCBIfam" id="NF006903">
    <property type="entry name" value="PRK09395.1"/>
    <property type="match status" value="1"/>
</dbReference>
<feature type="transmembrane region" description="Helical" evidence="12">
    <location>
        <begin position="297"/>
        <end position="322"/>
    </location>
</feature>
<evidence type="ECO:0000256" key="10">
    <source>
        <dbReference type="ARBA" id="ARBA00023136"/>
    </source>
</evidence>
<dbReference type="PANTHER" id="PTHR48086:SF6">
    <property type="entry name" value="CATION_ACETATE SYMPORTER ACTP"/>
    <property type="match status" value="1"/>
</dbReference>
<feature type="transmembrane region" description="Helical" evidence="12">
    <location>
        <begin position="261"/>
        <end position="285"/>
    </location>
</feature>
<protein>
    <submittedName>
        <fullName evidence="14">Cation acetate symporter</fullName>
    </submittedName>
</protein>
<reference evidence="14" key="1">
    <citation type="submission" date="2022-07" db="EMBL/GenBank/DDBJ databases">
        <title>Arcobacter roscoffensis sp. nov., a marine bacterium isolated from coastal seawater collected from Roscoff, France.</title>
        <authorList>
            <person name="Pascual J."/>
            <person name="Lepeaux C."/>
            <person name="Methner A."/>
            <person name="Overmann J."/>
        </authorList>
    </citation>
    <scope>NUCLEOTIDE SEQUENCE</scope>
    <source>
        <strain evidence="14">ARW1-2F2</strain>
    </source>
</reference>
<feature type="transmembrane region" description="Helical" evidence="12">
    <location>
        <begin position="356"/>
        <end position="383"/>
    </location>
</feature>
<feature type="transmembrane region" description="Helical" evidence="12">
    <location>
        <begin position="103"/>
        <end position="121"/>
    </location>
</feature>
<feature type="transmembrane region" description="Helical" evidence="12">
    <location>
        <begin position="496"/>
        <end position="514"/>
    </location>
</feature>
<evidence type="ECO:0000256" key="4">
    <source>
        <dbReference type="ARBA" id="ARBA00022475"/>
    </source>
</evidence>
<keyword evidence="6" id="KW-0769">Symport</keyword>
<evidence type="ECO:0000256" key="3">
    <source>
        <dbReference type="ARBA" id="ARBA00022448"/>
    </source>
</evidence>
<dbReference type="EMBL" id="CP100595">
    <property type="protein sequence ID" value="UTJ07141.1"/>
    <property type="molecule type" value="Genomic_DNA"/>
</dbReference>
<feature type="transmembrane region" description="Helical" evidence="12">
    <location>
        <begin position="33"/>
        <end position="53"/>
    </location>
</feature>
<evidence type="ECO:0000256" key="9">
    <source>
        <dbReference type="ARBA" id="ARBA00023065"/>
    </source>
</evidence>
<sequence length="549" mass="58404">MFRILALISVIALTAFAAGDASFEATKRDLNIPAIIMFFIFILGTLGLTYWAAQKTKSASDFYTAGGGITGFQNGLAIAGDYMSAAAFLGVSGLIYMKGYDGVIYAVSFLVGWPIILFFMAEKLRNLGKFTFTDIAAYRLGQKQIRTLAAFGTISVVVLYLIAQMVGAGKLIQVLFGLEYEYAVILVGIMMIIYVTFGGMLATTWVQIIKACLLLTGVSFMAIMVLYHFDFSFESLAVSAVENHSAGESILAPGGFISDPISAISLGMALMLGTAGLPHVLMRFFTVGNAKEARKSVVYATGFIGYFWIIITIVGFGAIAFLNSDAGSSYFVEGQLFGGNNMASIHLSHMLGGNAFLGFISAVAFATILAVVSGLTLSAAGAISHDLYANVINTNSTDEQVVKISRITVVAVGIVGVTLGIAFEQQNIAYMVGLAFGIAASANFPILFLSIYWSQLTTRGAFLGGLCGLISAVTLVIVGPIVWVQILGNEEALFPYKHPALFSVTIAFVSIWFFSKTDSSEKGKAEKELFKAQNIRANTGIGAAGAVDH</sequence>
<feature type="transmembrane region" description="Helical" evidence="12">
    <location>
        <begin position="428"/>
        <end position="449"/>
    </location>
</feature>
<keyword evidence="3" id="KW-0813">Transport</keyword>
<dbReference type="NCBIfam" id="TIGR00813">
    <property type="entry name" value="sss"/>
    <property type="match status" value="1"/>
</dbReference>
<accession>A0ABY5E4Q4</accession>
<keyword evidence="4" id="KW-1003">Cell membrane</keyword>
<keyword evidence="15" id="KW-1185">Reference proteome</keyword>
<evidence type="ECO:0000256" key="5">
    <source>
        <dbReference type="ARBA" id="ARBA00022692"/>
    </source>
</evidence>
<evidence type="ECO:0000256" key="2">
    <source>
        <dbReference type="ARBA" id="ARBA00006434"/>
    </source>
</evidence>
<feature type="transmembrane region" description="Helical" evidence="12">
    <location>
        <begin position="461"/>
        <end position="484"/>
    </location>
</feature>
<evidence type="ECO:0000256" key="1">
    <source>
        <dbReference type="ARBA" id="ARBA00004651"/>
    </source>
</evidence>
<dbReference type="Proteomes" id="UP001060012">
    <property type="component" value="Chromosome"/>
</dbReference>
<evidence type="ECO:0000256" key="7">
    <source>
        <dbReference type="ARBA" id="ARBA00022989"/>
    </source>
</evidence>
<feature type="transmembrane region" description="Helical" evidence="12">
    <location>
        <begin position="74"/>
        <end position="97"/>
    </location>
</feature>
<keyword evidence="13" id="KW-0732">Signal</keyword>
<dbReference type="RefSeq" id="WP_254577320.1">
    <property type="nucleotide sequence ID" value="NZ_CP100595.1"/>
</dbReference>
<keyword evidence="10 12" id="KW-0472">Membrane</keyword>
<dbReference type="CDD" id="cd11480">
    <property type="entry name" value="SLC5sbd_u4"/>
    <property type="match status" value="1"/>
</dbReference>